<dbReference type="PANTHER" id="PTHR43464">
    <property type="entry name" value="METHYLTRANSFERASE"/>
    <property type="match status" value="1"/>
</dbReference>
<dbReference type="GO" id="GO:0008168">
    <property type="term" value="F:methyltransferase activity"/>
    <property type="evidence" value="ECO:0007669"/>
    <property type="project" value="UniProtKB-KW"/>
</dbReference>
<dbReference type="SUPFAM" id="SSF53335">
    <property type="entry name" value="S-adenosyl-L-methionine-dependent methyltransferases"/>
    <property type="match status" value="1"/>
</dbReference>
<dbReference type="Gene3D" id="3.40.50.150">
    <property type="entry name" value="Vaccinia Virus protein VP39"/>
    <property type="match status" value="1"/>
</dbReference>
<keyword evidence="2" id="KW-0808">Transferase</keyword>
<keyword evidence="3" id="KW-1185">Reference proteome</keyword>
<dbReference type="EMBL" id="JADEXQ010000064">
    <property type="protein sequence ID" value="MBE9031454.1"/>
    <property type="molecule type" value="Genomic_DNA"/>
</dbReference>
<organism evidence="2 3">
    <name type="scientific">Romeriopsis navalis LEGE 11480</name>
    <dbReference type="NCBI Taxonomy" id="2777977"/>
    <lineage>
        <taxon>Bacteria</taxon>
        <taxon>Bacillati</taxon>
        <taxon>Cyanobacteriota</taxon>
        <taxon>Cyanophyceae</taxon>
        <taxon>Leptolyngbyales</taxon>
        <taxon>Leptolyngbyaceae</taxon>
        <taxon>Romeriopsis</taxon>
        <taxon>Romeriopsis navalis</taxon>
    </lineage>
</organism>
<dbReference type="RefSeq" id="WP_264326281.1">
    <property type="nucleotide sequence ID" value="NZ_JADEXQ010000064.1"/>
</dbReference>
<dbReference type="CDD" id="cd02440">
    <property type="entry name" value="AdoMet_MTases"/>
    <property type="match status" value="1"/>
</dbReference>
<dbReference type="InterPro" id="IPR025714">
    <property type="entry name" value="Methyltranfer_dom"/>
</dbReference>
<evidence type="ECO:0000313" key="3">
    <source>
        <dbReference type="Proteomes" id="UP000625316"/>
    </source>
</evidence>
<accession>A0A928VSL0</accession>
<keyword evidence="2" id="KW-0489">Methyltransferase</keyword>
<feature type="domain" description="Methyltransferase" evidence="1">
    <location>
        <begin position="58"/>
        <end position="177"/>
    </location>
</feature>
<reference evidence="2" key="1">
    <citation type="submission" date="2020-10" db="EMBL/GenBank/DDBJ databases">
        <authorList>
            <person name="Castelo-Branco R."/>
            <person name="Eusebio N."/>
            <person name="Adriana R."/>
            <person name="Vieira A."/>
            <person name="Brugerolle De Fraissinette N."/>
            <person name="Rezende De Castro R."/>
            <person name="Schneider M.P."/>
            <person name="Vasconcelos V."/>
            <person name="Leao P.N."/>
        </authorList>
    </citation>
    <scope>NUCLEOTIDE SEQUENCE</scope>
    <source>
        <strain evidence="2">LEGE 11480</strain>
    </source>
</reference>
<dbReference type="Proteomes" id="UP000625316">
    <property type="component" value="Unassembled WGS sequence"/>
</dbReference>
<protein>
    <submittedName>
        <fullName evidence="2">Methyltransferase domain-containing protein</fullName>
    </submittedName>
</protein>
<comment type="caution">
    <text evidence="2">The sequence shown here is derived from an EMBL/GenBank/DDBJ whole genome shotgun (WGS) entry which is preliminary data.</text>
</comment>
<dbReference type="PANTHER" id="PTHR43464:SF91">
    <property type="entry name" value="SLL0487 PROTEIN"/>
    <property type="match status" value="1"/>
</dbReference>
<gene>
    <name evidence="2" type="ORF">IQ266_17100</name>
</gene>
<dbReference type="InterPro" id="IPR029063">
    <property type="entry name" value="SAM-dependent_MTases_sf"/>
</dbReference>
<dbReference type="AlphaFoldDB" id="A0A928VSL0"/>
<dbReference type="Pfam" id="PF13847">
    <property type="entry name" value="Methyltransf_31"/>
    <property type="match status" value="1"/>
</dbReference>
<evidence type="ECO:0000259" key="1">
    <source>
        <dbReference type="Pfam" id="PF13847"/>
    </source>
</evidence>
<dbReference type="GO" id="GO:0032259">
    <property type="term" value="P:methylation"/>
    <property type="evidence" value="ECO:0007669"/>
    <property type="project" value="UniProtKB-KW"/>
</dbReference>
<evidence type="ECO:0000313" key="2">
    <source>
        <dbReference type="EMBL" id="MBE9031454.1"/>
    </source>
</evidence>
<proteinExistence type="predicted"/>
<sequence length="441" mass="50408">MANLTVDTLEQLRQHFNKAPYPNVPLELYPDKPNSLYIHNLTTAYYRRNQRVISPVGRVILDAGCGTGFKSLELAIANPGAKIVGIDISEDSVVMARQRLAYHKIDNVEFHAIPVEQLAQLDMQFDYINCDDVLYLVPDPIKALQNMRSVLKPEGIIRANFHSETGRRLHRVSQEFFRMLGCMQGPPEASEIELVRQVMGNLIDGVTLLQTWNKEYFSRDELVLANHLLQNDKSWSIHQFFAALKSADLEFVNMVDWWSWNLADLFNNVEELPLEVVMRLAELSIEDQLALYESMNVLHRLLDVWSGHPGQSNVYTPIEDWSDTDWYGATVHFHPQLLSAQFKQDFLACVSNSTMFNTEGYLRTTTAFPTSIFIDSVMTGCLLPLLDGARSFQDLLNRRMHLQPINPVTMEPVTPELAFLPLKQILTQLENMGYVMLECSK</sequence>
<name>A0A928VSL0_9CYAN</name>